<dbReference type="Proteomes" id="UP000060787">
    <property type="component" value="Chromosome"/>
</dbReference>
<keyword evidence="2" id="KW-1185">Reference proteome</keyword>
<evidence type="ECO:0000313" key="1">
    <source>
        <dbReference type="EMBL" id="ALN82257.1"/>
    </source>
</evidence>
<name>A0A0S2FFG7_LYSAN</name>
<dbReference type="AlphaFoldDB" id="A0A0S2FFG7"/>
<accession>A0A0S2FFG7</accession>
<dbReference type="EMBL" id="CP011129">
    <property type="protein sequence ID" value="ALN82257.1"/>
    <property type="molecule type" value="Genomic_DNA"/>
</dbReference>
<proteinExistence type="predicted"/>
<sequence length="46" mass="4914">MNNIGIVATARPLVAAYATPTGERVAVAVALAVKILRLLWLCVAWH</sequence>
<protein>
    <submittedName>
        <fullName evidence="1">Uncharacterized protein</fullName>
    </submittedName>
</protein>
<reference evidence="1 2" key="1">
    <citation type="journal article" date="2015" name="BMC Genomics">
        <title>Comparative genomics and metabolic profiling of the genus Lysobacter.</title>
        <authorList>
            <person name="de Bruijn I."/>
            <person name="Cheng X."/>
            <person name="de Jager V."/>
            <person name="Exposito R.G."/>
            <person name="Watrous J."/>
            <person name="Patel N."/>
            <person name="Postma J."/>
            <person name="Dorrestein P.C."/>
            <person name="Kobayashi D."/>
            <person name="Raaijmakers J.M."/>
        </authorList>
    </citation>
    <scope>NUCLEOTIDE SEQUENCE [LARGE SCALE GENOMIC DNA]</scope>
    <source>
        <strain evidence="1 2">76</strain>
    </source>
</reference>
<evidence type="ECO:0000313" key="2">
    <source>
        <dbReference type="Proteomes" id="UP000060787"/>
    </source>
</evidence>
<dbReference type="PATRIC" id="fig|84531.8.peg.4149"/>
<organism evidence="1 2">
    <name type="scientific">Lysobacter antibioticus</name>
    <dbReference type="NCBI Taxonomy" id="84531"/>
    <lineage>
        <taxon>Bacteria</taxon>
        <taxon>Pseudomonadati</taxon>
        <taxon>Pseudomonadota</taxon>
        <taxon>Gammaproteobacteria</taxon>
        <taxon>Lysobacterales</taxon>
        <taxon>Lysobacteraceae</taxon>
        <taxon>Lysobacter</taxon>
    </lineage>
</organism>
<dbReference type="KEGG" id="lab:LA76x_4141"/>
<gene>
    <name evidence="1" type="ORF">LA76x_4141</name>
</gene>